<protein>
    <recommendedName>
        <fullName evidence="2">Thioredoxin-like fold domain-containing protein</fullName>
    </recommendedName>
</protein>
<evidence type="ECO:0000259" key="2">
    <source>
        <dbReference type="Pfam" id="PF13462"/>
    </source>
</evidence>
<keyword evidence="1" id="KW-0812">Transmembrane</keyword>
<dbReference type="Proteomes" id="UP000231246">
    <property type="component" value="Unassembled WGS sequence"/>
</dbReference>
<feature type="domain" description="Thioredoxin-like fold" evidence="2">
    <location>
        <begin position="70"/>
        <end position="101"/>
    </location>
</feature>
<dbReference type="SUPFAM" id="SSF52833">
    <property type="entry name" value="Thioredoxin-like"/>
    <property type="match status" value="1"/>
</dbReference>
<evidence type="ECO:0000256" key="1">
    <source>
        <dbReference type="SAM" id="Phobius"/>
    </source>
</evidence>
<keyword evidence="1" id="KW-0472">Membrane</keyword>
<keyword evidence="1" id="KW-1133">Transmembrane helix</keyword>
<dbReference type="InterPro" id="IPR012336">
    <property type="entry name" value="Thioredoxin-like_fold"/>
</dbReference>
<dbReference type="Pfam" id="PF13462">
    <property type="entry name" value="Thioredoxin_4"/>
    <property type="match status" value="1"/>
</dbReference>
<dbReference type="InterPro" id="IPR036249">
    <property type="entry name" value="Thioredoxin-like_sf"/>
</dbReference>
<feature type="transmembrane region" description="Helical" evidence="1">
    <location>
        <begin position="12"/>
        <end position="31"/>
    </location>
</feature>
<sequence>MSNTSRKFPISISSISVVLLIGATFVIGILWQKVQNLENTTTTVAGAAEKTALAQPQAVPQAGEVDPITPEDHINGNSEAKIALIEYSDLECPFCKLFHSTASG</sequence>
<name>A0A2H0BUJ1_9BACT</name>
<evidence type="ECO:0000313" key="3">
    <source>
        <dbReference type="EMBL" id="PIP61274.1"/>
    </source>
</evidence>
<accession>A0A2H0BUJ1</accession>
<dbReference type="EMBL" id="PCTA01000030">
    <property type="protein sequence ID" value="PIP61274.1"/>
    <property type="molecule type" value="Genomic_DNA"/>
</dbReference>
<dbReference type="AlphaFoldDB" id="A0A2H0BUJ1"/>
<evidence type="ECO:0000313" key="4">
    <source>
        <dbReference type="Proteomes" id="UP000231246"/>
    </source>
</evidence>
<dbReference type="Gene3D" id="3.40.30.10">
    <property type="entry name" value="Glutaredoxin"/>
    <property type="match status" value="1"/>
</dbReference>
<organism evidence="3 4">
    <name type="scientific">Candidatus Roizmanbacteria bacterium CG22_combo_CG10-13_8_21_14_all_38_20</name>
    <dbReference type="NCBI Taxonomy" id="1974862"/>
    <lineage>
        <taxon>Bacteria</taxon>
        <taxon>Candidatus Roizmaniibacteriota</taxon>
    </lineage>
</organism>
<proteinExistence type="predicted"/>
<reference evidence="3 4" key="1">
    <citation type="submission" date="2017-09" db="EMBL/GenBank/DDBJ databases">
        <title>Depth-based differentiation of microbial function through sediment-hosted aquifers and enrichment of novel symbionts in the deep terrestrial subsurface.</title>
        <authorList>
            <person name="Probst A.J."/>
            <person name="Ladd B."/>
            <person name="Jarett J.K."/>
            <person name="Geller-Mcgrath D.E."/>
            <person name="Sieber C.M."/>
            <person name="Emerson J.B."/>
            <person name="Anantharaman K."/>
            <person name="Thomas B.C."/>
            <person name="Malmstrom R."/>
            <person name="Stieglmeier M."/>
            <person name="Klingl A."/>
            <person name="Woyke T."/>
            <person name="Ryan C.M."/>
            <person name="Banfield J.F."/>
        </authorList>
    </citation>
    <scope>NUCLEOTIDE SEQUENCE [LARGE SCALE GENOMIC DNA]</scope>
    <source>
        <strain evidence="3">CG22_combo_CG10-13_8_21_14_all_38_20</strain>
    </source>
</reference>
<comment type="caution">
    <text evidence="3">The sequence shown here is derived from an EMBL/GenBank/DDBJ whole genome shotgun (WGS) entry which is preliminary data.</text>
</comment>
<gene>
    <name evidence="3" type="ORF">COW99_04650</name>
</gene>